<comment type="subunit">
    <text evidence="7">Component of the dolichol-phosphate mannose (DPM) synthase complex.</text>
</comment>
<feature type="coiled-coil region" evidence="8">
    <location>
        <begin position="81"/>
        <end position="108"/>
    </location>
</feature>
<evidence type="ECO:0000256" key="8">
    <source>
        <dbReference type="SAM" id="Coils"/>
    </source>
</evidence>
<dbReference type="Pfam" id="PF08285">
    <property type="entry name" value="DPM3"/>
    <property type="match status" value="1"/>
</dbReference>
<dbReference type="AlphaFoldDB" id="A0AAD7YG42"/>
<dbReference type="GO" id="GO:0033185">
    <property type="term" value="C:dolichol-phosphate-mannose synthase complex"/>
    <property type="evidence" value="ECO:0007669"/>
    <property type="project" value="TreeGrafter"/>
</dbReference>
<dbReference type="InterPro" id="IPR013174">
    <property type="entry name" value="DPM3"/>
</dbReference>
<comment type="caution">
    <text evidence="9">The sequence shown here is derived from an EMBL/GenBank/DDBJ whole genome shotgun (WGS) entry which is preliminary data.</text>
</comment>
<evidence type="ECO:0000256" key="3">
    <source>
        <dbReference type="ARBA" id="ARBA00022692"/>
    </source>
</evidence>
<evidence type="ECO:0000256" key="7">
    <source>
        <dbReference type="RuleBase" id="RU365085"/>
    </source>
</evidence>
<keyword evidence="10" id="KW-1185">Reference proteome</keyword>
<keyword evidence="3 7" id="KW-0812">Transmembrane</keyword>
<name>A0AAD7YG42_MYTSE</name>
<evidence type="ECO:0000256" key="5">
    <source>
        <dbReference type="ARBA" id="ARBA00022989"/>
    </source>
</evidence>
<dbReference type="GO" id="GO:0006506">
    <property type="term" value="P:GPI anchor biosynthetic process"/>
    <property type="evidence" value="ECO:0007669"/>
    <property type="project" value="TreeGrafter"/>
</dbReference>
<organism evidence="9 10">
    <name type="scientific">Mythimna separata</name>
    <name type="common">Oriental armyworm</name>
    <name type="synonym">Pseudaletia separata</name>
    <dbReference type="NCBI Taxonomy" id="271217"/>
    <lineage>
        <taxon>Eukaryota</taxon>
        <taxon>Metazoa</taxon>
        <taxon>Ecdysozoa</taxon>
        <taxon>Arthropoda</taxon>
        <taxon>Hexapoda</taxon>
        <taxon>Insecta</taxon>
        <taxon>Pterygota</taxon>
        <taxon>Neoptera</taxon>
        <taxon>Endopterygota</taxon>
        <taxon>Lepidoptera</taxon>
        <taxon>Glossata</taxon>
        <taxon>Ditrysia</taxon>
        <taxon>Noctuoidea</taxon>
        <taxon>Noctuidae</taxon>
        <taxon>Noctuinae</taxon>
        <taxon>Hadenini</taxon>
        <taxon>Mythimna</taxon>
    </lineage>
</organism>
<dbReference type="GO" id="GO:0005789">
    <property type="term" value="C:endoplasmic reticulum membrane"/>
    <property type="evidence" value="ECO:0007669"/>
    <property type="project" value="UniProtKB-SubCell"/>
</dbReference>
<feature type="transmembrane region" description="Helical" evidence="7">
    <location>
        <begin position="21"/>
        <end position="43"/>
    </location>
</feature>
<protein>
    <recommendedName>
        <fullName evidence="7">Dolichol-phosphate mannosyltransferase subunit 3</fullName>
    </recommendedName>
</protein>
<accession>A0AAD7YG42</accession>
<proteinExistence type="inferred from homology"/>
<evidence type="ECO:0000313" key="10">
    <source>
        <dbReference type="Proteomes" id="UP001231518"/>
    </source>
</evidence>
<evidence type="ECO:0000256" key="1">
    <source>
        <dbReference type="ARBA" id="ARBA00004477"/>
    </source>
</evidence>
<evidence type="ECO:0000313" key="9">
    <source>
        <dbReference type="EMBL" id="KAJ8714344.1"/>
    </source>
</evidence>
<evidence type="ECO:0000256" key="6">
    <source>
        <dbReference type="ARBA" id="ARBA00023136"/>
    </source>
</evidence>
<gene>
    <name evidence="9" type="ORF">PYW07_002569</name>
</gene>
<dbReference type="PANTHER" id="PTHR16433">
    <property type="entry name" value="DOLICHOL-PHOSPHATE MANNOSYLTRANSFERASE SUBUNIT 3"/>
    <property type="match status" value="1"/>
</dbReference>
<keyword evidence="6 7" id="KW-0472">Membrane</keyword>
<keyword evidence="8" id="KW-0175">Coiled coil</keyword>
<evidence type="ECO:0000256" key="2">
    <source>
        <dbReference type="ARBA" id="ARBA00010430"/>
    </source>
</evidence>
<feature type="transmembrane region" description="Helical" evidence="7">
    <location>
        <begin position="55"/>
        <end position="79"/>
    </location>
</feature>
<sequence length="109" mass="12725">MSQTISIFGSFRLTFREMTKLLEWVSVLSAFFAVWYSLIGGYVKHPLIEKNITLVLVSPIIFVLLFGLYAVTVILYRVFTFNNCEEAAKELQEEIKEARRDLQEKGLRW</sequence>
<dbReference type="PANTHER" id="PTHR16433:SF0">
    <property type="entry name" value="DOLICHOL-PHOSPHATE MANNOSYLTRANSFERASE SUBUNIT 3"/>
    <property type="match status" value="1"/>
</dbReference>
<reference evidence="9" key="1">
    <citation type="submission" date="2023-03" db="EMBL/GenBank/DDBJ databases">
        <title>Chromosome-level genomes of two armyworms, Mythimna separata and Mythimna loreyi, provide insights into the biosynthesis and reception of sex pheromones.</title>
        <authorList>
            <person name="Zhao H."/>
        </authorList>
    </citation>
    <scope>NUCLEOTIDE SEQUENCE</scope>
    <source>
        <strain evidence="9">BeijingLab</strain>
        <tissue evidence="9">Pupa</tissue>
    </source>
</reference>
<keyword evidence="5 7" id="KW-1133">Transmembrane helix</keyword>
<comment type="function">
    <text evidence="7">Stabilizer subunit of the dolichol-phosphate mannose (DPM) synthase complex; tethers catalytic subunit to the ER.</text>
</comment>
<comment type="similarity">
    <text evidence="2 7">Belongs to the DPM3 family.</text>
</comment>
<keyword evidence="4 7" id="KW-0256">Endoplasmic reticulum</keyword>
<dbReference type="Proteomes" id="UP001231518">
    <property type="component" value="Chromosome 13"/>
</dbReference>
<evidence type="ECO:0000256" key="4">
    <source>
        <dbReference type="ARBA" id="ARBA00022824"/>
    </source>
</evidence>
<comment type="pathway">
    <text evidence="7">Protein modification; protein glycosylation.</text>
</comment>
<dbReference type="EMBL" id="JARGEI010000019">
    <property type="protein sequence ID" value="KAJ8714344.1"/>
    <property type="molecule type" value="Genomic_DNA"/>
</dbReference>
<comment type="subcellular location">
    <subcellularLocation>
        <location evidence="1 7">Endoplasmic reticulum membrane</location>
        <topology evidence="1 7">Multi-pass membrane protein</topology>
    </subcellularLocation>
</comment>